<keyword evidence="2" id="KW-1185">Reference proteome</keyword>
<dbReference type="Proteomes" id="UP000652761">
    <property type="component" value="Unassembled WGS sequence"/>
</dbReference>
<dbReference type="GO" id="GO:0000149">
    <property type="term" value="F:SNARE binding"/>
    <property type="evidence" value="ECO:0007669"/>
    <property type="project" value="TreeGrafter"/>
</dbReference>
<evidence type="ECO:0000313" key="2">
    <source>
        <dbReference type="Proteomes" id="UP000652761"/>
    </source>
</evidence>
<sequence length="1429" mass="160767">MSCEDPCISWRPFEGVLLEFRLCKGLALPLARVFGVIWKARECLNLFPNSDIVKAEAGVIDALATKLPNLGVTLLPMQFRQIRNPMEVITMVIKNQSGAYLNIDGLIEIARLLGLNSPDDIASIQEAVAREAAVTGDLQVAFDLCLILSKKGHGPIWDLCAAIAKGPALQNVDTSARKQLLGFSLSHCDEESIGELLYAWKDINMQACCEKLMSATGTSPSESTFEESSLVSLPAHDIADVGQTASLKGDIFDGWSDYQEDYFVDIKNILSTIAKDIPSEILRNNWKNLSFAALNLPWLIKLSKVESGKKASLSKHSFAVNWHMPVRMQAVLCILSWLAMNDISPNDDVIASLAKSVMETSTSEEEDVLGCTFLLNLMDAFHGVEIIEEQTKNRQDFHELNCIMNLGVIYSSLHSAGIGCSDPEQRRLLLLHKFQEKHASFCPGEIDNDDKAQSAFWTAWRSKLEEQKRLAAQSRKIEDLIPGADASRFLCGDTKYIEEVIFSLVNSVKSEKRHVLKDAIELADTYHVQRAEVSLSLSLSYFPHDSATLCNSLLTEIRSCLVTEISVYCMTAKVLSQPWKVLLRYLGCALVSELWTNDEILAEVLDYKEELIGSAKGVISVIYSFVYPEIDGRNKQRLSYVYSILSACYLRLKRTEEPVATMSEYLGHPHTTDITQFYKLLEQECQRVSFIRELNFKKIAGLVDLDFEHFNEEVRNHISEYSVSALAEMVQNLLSLYNDSADRGLISCQSVYKYHILSNLETLDTRRQSCMNLSDSQEFSGELEANYESCRIYIRALPEEDILNTVGRYCSLCLPHNFSETQSDESASKPCLVTLLNFWIKVAGDIQEFLGSEVCKGKSNSSNGERLSNCLQALRRLIMMDEVSRDQGWRIVSVYAKLNLPSGLVADISSLYKAMAFSGCYFNTIFEIFSEQEPTSADHIEDISQFYVNTIDAILLKLDGNNYDRRNLLNMLSSLSKLQSTDGKLINTVRYGVWRKLIAYSDNLQISNHIRMYALQMMEAITRKNIKNLPIELASDLQPWEEWEGSCTETDGAHNPGDVFSRVTSTLVALKSTQLSAVISPMVEITSEDLKTIESAICCFLRLSEFSTSELHVNTLQAILEEWEELFIDGSDGKCSDMVEERNDWSDEWDEGWENFPEELRMREGKQIASSSIHPFHTCWMEIIIKLVGLSQLRGVMQLFDRSLSKSQGILLSETEAQSLFQLVVGVDCFMGLKIVLLLPYRTLWFQALSIIEEKLKQEDTPEMASADEELLPLLISTGILPSIATDSSYQKVFSYLCCSVGHLCRLSQENILKHRDDGRKVANEDGFSLYIRVLFPLFVSELSKAGQFLLAGLIVTQWMHTHSSFSLINVVDLSLRKYLEAQLQTQHLVEYLEELGSCKSLAFTVSNLRGKFGDSIQSALSLLSSDMK</sequence>
<dbReference type="OrthoDB" id="19988at2759"/>
<accession>A0A843WTC3</accession>
<dbReference type="GO" id="GO:0006890">
    <property type="term" value="P:retrograde vesicle-mediated transport, Golgi to endoplasmic reticulum"/>
    <property type="evidence" value="ECO:0007669"/>
    <property type="project" value="TreeGrafter"/>
</dbReference>
<dbReference type="GO" id="GO:0070939">
    <property type="term" value="C:Dsl1/NZR complex"/>
    <property type="evidence" value="ECO:0007669"/>
    <property type="project" value="TreeGrafter"/>
</dbReference>
<evidence type="ECO:0008006" key="3">
    <source>
        <dbReference type="Google" id="ProtNLM"/>
    </source>
</evidence>
<name>A0A843WTC3_COLES</name>
<evidence type="ECO:0000313" key="1">
    <source>
        <dbReference type="EMBL" id="MQM08521.1"/>
    </source>
</evidence>
<protein>
    <recommendedName>
        <fullName evidence="3">MAG2-interacting protein 2</fullName>
    </recommendedName>
</protein>
<organism evidence="1 2">
    <name type="scientific">Colocasia esculenta</name>
    <name type="common">Wild taro</name>
    <name type="synonym">Arum esculentum</name>
    <dbReference type="NCBI Taxonomy" id="4460"/>
    <lineage>
        <taxon>Eukaryota</taxon>
        <taxon>Viridiplantae</taxon>
        <taxon>Streptophyta</taxon>
        <taxon>Embryophyta</taxon>
        <taxon>Tracheophyta</taxon>
        <taxon>Spermatophyta</taxon>
        <taxon>Magnoliopsida</taxon>
        <taxon>Liliopsida</taxon>
        <taxon>Araceae</taxon>
        <taxon>Aroideae</taxon>
        <taxon>Colocasieae</taxon>
        <taxon>Colocasia</taxon>
    </lineage>
</organism>
<reference evidence="1" key="1">
    <citation type="submission" date="2017-07" db="EMBL/GenBank/DDBJ databases">
        <title>Taro Niue Genome Assembly and Annotation.</title>
        <authorList>
            <person name="Atibalentja N."/>
            <person name="Keating K."/>
            <person name="Fields C.J."/>
        </authorList>
    </citation>
    <scope>NUCLEOTIDE SEQUENCE</scope>
    <source>
        <strain evidence="1">Niue_2</strain>
        <tissue evidence="1">Leaf</tissue>
    </source>
</reference>
<comment type="caution">
    <text evidence="1">The sequence shown here is derived from an EMBL/GenBank/DDBJ whole genome shotgun (WGS) entry which is preliminary data.</text>
</comment>
<dbReference type="PANTHER" id="PTHR15922">
    <property type="entry name" value="NEUROBLASTOMA-AMPLIFIED SEQUENCE"/>
    <property type="match status" value="1"/>
</dbReference>
<dbReference type="EMBL" id="NMUH01004141">
    <property type="protein sequence ID" value="MQM08521.1"/>
    <property type="molecule type" value="Genomic_DNA"/>
</dbReference>
<proteinExistence type="predicted"/>
<dbReference type="PANTHER" id="PTHR15922:SF2">
    <property type="entry name" value="NBAS SUBUNIT OF NRZ TETHERING COMPLEX"/>
    <property type="match status" value="1"/>
</dbReference>
<gene>
    <name evidence="1" type="ORF">Taro_041374</name>
</gene>